<dbReference type="RefSeq" id="XP_025560588.1">
    <property type="nucleotide sequence ID" value="XM_025713218.1"/>
</dbReference>
<dbReference type="AlphaFoldDB" id="A0A319B4S7"/>
<name>A0A319B4S7_ASPVC</name>
<proteinExistence type="predicted"/>
<sequence>MSFLHHRRIRARRLSLYLASKSRVPRSLHSLSTSLPLSSRIANLVRITVCILPGLLFLMDSLAIELSGLIELPELCLLALVAAMFSRPRSGVASTHLGPH</sequence>
<dbReference type="Proteomes" id="UP000248405">
    <property type="component" value="Unassembled WGS sequence"/>
</dbReference>
<dbReference type="GeneID" id="37217810"/>
<evidence type="ECO:0000313" key="2">
    <source>
        <dbReference type="Proteomes" id="UP000248405"/>
    </source>
</evidence>
<accession>A0A319B4S7</accession>
<dbReference type="EMBL" id="KZ821632">
    <property type="protein sequence ID" value="PYH66794.1"/>
    <property type="molecule type" value="Genomic_DNA"/>
</dbReference>
<protein>
    <submittedName>
        <fullName evidence="1">Uncharacterized protein</fullName>
    </submittedName>
</protein>
<gene>
    <name evidence="1" type="ORF">BO88DRAFT_87472</name>
</gene>
<evidence type="ECO:0000313" key="1">
    <source>
        <dbReference type="EMBL" id="PYH66794.1"/>
    </source>
</evidence>
<reference evidence="1" key="1">
    <citation type="submission" date="2016-12" db="EMBL/GenBank/DDBJ databases">
        <title>The genomes of Aspergillus section Nigri reveals drivers in fungal speciation.</title>
        <authorList>
            <consortium name="DOE Joint Genome Institute"/>
            <person name="Vesth T.C."/>
            <person name="Nybo J."/>
            <person name="Theobald S."/>
            <person name="Brandl J."/>
            <person name="Frisvad J.C."/>
            <person name="Nielsen K.F."/>
            <person name="Lyhne E.K."/>
            <person name="Kogle M.E."/>
            <person name="Kuo A."/>
            <person name="Riley R."/>
            <person name="Clum A."/>
            <person name="Nolan M."/>
            <person name="Lipzen A."/>
            <person name="Salamov A."/>
            <person name="Henrissat B."/>
            <person name="Wiebenga A."/>
            <person name="De Vries R.P."/>
            <person name="Grigoriev I.V."/>
            <person name="Mortensen U.H."/>
            <person name="Andersen M.R."/>
            <person name="Baker S.E."/>
        </authorList>
    </citation>
    <scope>NUCLEOTIDE SEQUENCE [LARGE SCALE GENOMIC DNA]</scope>
    <source>
        <strain evidence="1">CBS 113365</strain>
    </source>
</reference>
<organism evidence="1 2">
    <name type="scientific">Aspergillus vadensis (strain CBS 113365 / IMI 142717 / IBT 24658)</name>
    <dbReference type="NCBI Taxonomy" id="1448311"/>
    <lineage>
        <taxon>Eukaryota</taxon>
        <taxon>Fungi</taxon>
        <taxon>Dikarya</taxon>
        <taxon>Ascomycota</taxon>
        <taxon>Pezizomycotina</taxon>
        <taxon>Eurotiomycetes</taxon>
        <taxon>Eurotiomycetidae</taxon>
        <taxon>Eurotiales</taxon>
        <taxon>Aspergillaceae</taxon>
        <taxon>Aspergillus</taxon>
        <taxon>Aspergillus subgen. Circumdati</taxon>
    </lineage>
</organism>
<keyword evidence="2" id="KW-1185">Reference proteome</keyword>